<keyword evidence="1" id="KW-0472">Membrane</keyword>
<reference evidence="2 3" key="1">
    <citation type="submission" date="2017-06" db="EMBL/GenBank/DDBJ databases">
        <title>Investigating the central metabolism of Clostridium thermosuccinogenes.</title>
        <authorList>
            <person name="Koendjbiharie J.G."/>
            <person name="van Kranenburg R."/>
        </authorList>
    </citation>
    <scope>NUCLEOTIDE SEQUENCE [LARGE SCALE GENOMIC DNA]</scope>
    <source>
        <strain evidence="2 3">DSM 5806</strain>
    </source>
</reference>
<comment type="caution">
    <text evidence="2">The sequence shown here is derived from an EMBL/GenBank/DDBJ whole genome shotgun (WGS) entry which is preliminary data.</text>
</comment>
<name>A0A2K2FKB3_9CLOT</name>
<keyword evidence="3" id="KW-1185">Reference proteome</keyword>
<organism evidence="2 3">
    <name type="scientific">Clostridium thermosuccinogenes</name>
    <dbReference type="NCBI Taxonomy" id="84032"/>
    <lineage>
        <taxon>Bacteria</taxon>
        <taxon>Bacillati</taxon>
        <taxon>Bacillota</taxon>
        <taxon>Clostridia</taxon>
        <taxon>Eubacteriales</taxon>
        <taxon>Clostridiaceae</taxon>
        <taxon>Clostridium</taxon>
    </lineage>
</organism>
<evidence type="ECO:0000313" key="3">
    <source>
        <dbReference type="Proteomes" id="UP000236151"/>
    </source>
</evidence>
<dbReference type="OrthoDB" id="1739822at2"/>
<sequence>MLMVLGWVSAVLSVFVYPFIFGFLGVVSGILASKYQSKAGLPLVVASIALMAVGLMFGNSILDYAMQIFNYMR</sequence>
<keyword evidence="1" id="KW-0812">Transmembrane</keyword>
<evidence type="ECO:0000256" key="1">
    <source>
        <dbReference type="SAM" id="Phobius"/>
    </source>
</evidence>
<gene>
    <name evidence="2" type="ORF">CDQ84_03500</name>
</gene>
<keyword evidence="1" id="KW-1133">Transmembrane helix</keyword>
<feature type="transmembrane region" description="Helical" evidence="1">
    <location>
        <begin position="43"/>
        <end position="62"/>
    </location>
</feature>
<dbReference type="KEGG" id="cthd:CDO33_00880"/>
<dbReference type="Proteomes" id="UP000236151">
    <property type="component" value="Unassembled WGS sequence"/>
</dbReference>
<dbReference type="EMBL" id="NIOJ01000005">
    <property type="protein sequence ID" value="PNU01020.1"/>
    <property type="molecule type" value="Genomic_DNA"/>
</dbReference>
<protein>
    <submittedName>
        <fullName evidence="2">Uncharacterized protein</fullName>
    </submittedName>
</protein>
<dbReference type="AlphaFoldDB" id="A0A2K2FKB3"/>
<evidence type="ECO:0000313" key="2">
    <source>
        <dbReference type="EMBL" id="PNU01020.1"/>
    </source>
</evidence>
<feature type="transmembrane region" description="Helical" evidence="1">
    <location>
        <begin position="6"/>
        <end position="31"/>
    </location>
</feature>
<accession>A0A2K2FKB3</accession>
<proteinExistence type="predicted"/>